<evidence type="ECO:0000256" key="11">
    <source>
        <dbReference type="SAM" id="MobiDB-lite"/>
    </source>
</evidence>
<evidence type="ECO:0000256" key="10">
    <source>
        <dbReference type="RuleBase" id="RU000492"/>
    </source>
</evidence>
<dbReference type="Pfam" id="PF00270">
    <property type="entry name" value="DEAD"/>
    <property type="match status" value="1"/>
</dbReference>
<dbReference type="PROSITE" id="PS00039">
    <property type="entry name" value="DEAD_ATP_HELICASE"/>
    <property type="match status" value="1"/>
</dbReference>
<evidence type="ECO:0000256" key="4">
    <source>
        <dbReference type="ARBA" id="ARBA00022801"/>
    </source>
</evidence>
<evidence type="ECO:0000259" key="13">
    <source>
        <dbReference type="PROSITE" id="PS51194"/>
    </source>
</evidence>
<keyword evidence="6 10" id="KW-0067">ATP-binding</keyword>
<feature type="region of interest" description="Disordered" evidence="11">
    <location>
        <begin position="447"/>
        <end position="480"/>
    </location>
</feature>
<dbReference type="SMART" id="SM00487">
    <property type="entry name" value="DEXDc"/>
    <property type="match status" value="1"/>
</dbReference>
<feature type="compositionally biased region" description="Acidic residues" evidence="11">
    <location>
        <begin position="118"/>
        <end position="129"/>
    </location>
</feature>
<keyword evidence="4 10" id="KW-0378">Hydrolase</keyword>
<reference evidence="15 16" key="1">
    <citation type="submission" date="2013-07" db="EMBL/GenBank/DDBJ databases">
        <title>The Genome Sequence of Cryptococcus heveanensis BCC8398.</title>
        <authorList>
            <consortium name="The Broad Institute Genome Sequencing Platform"/>
            <person name="Cuomo C."/>
            <person name="Litvintseva A."/>
            <person name="Chen Y."/>
            <person name="Heitman J."/>
            <person name="Sun S."/>
            <person name="Springer D."/>
            <person name="Dromer F."/>
            <person name="Young S.K."/>
            <person name="Zeng Q."/>
            <person name="Gargeya S."/>
            <person name="Fitzgerald M."/>
            <person name="Abouelleil A."/>
            <person name="Alvarado L."/>
            <person name="Berlin A.M."/>
            <person name="Chapman S.B."/>
            <person name="Dewar J."/>
            <person name="Goldberg J."/>
            <person name="Griggs A."/>
            <person name="Gujja S."/>
            <person name="Hansen M."/>
            <person name="Howarth C."/>
            <person name="Imamovic A."/>
            <person name="Larimer J."/>
            <person name="McCowan C."/>
            <person name="Murphy C."/>
            <person name="Pearson M."/>
            <person name="Priest M."/>
            <person name="Roberts A."/>
            <person name="Saif S."/>
            <person name="Shea T."/>
            <person name="Sykes S."/>
            <person name="Wortman J."/>
            <person name="Nusbaum C."/>
            <person name="Birren B."/>
        </authorList>
    </citation>
    <scope>NUCLEOTIDE SEQUENCE [LARGE SCALE GENOMIC DNA]</scope>
    <source>
        <strain evidence="15 16">BCC8398</strain>
    </source>
</reference>
<feature type="domain" description="Helicase ATP-binding" evidence="12">
    <location>
        <begin position="217"/>
        <end position="390"/>
    </location>
</feature>
<dbReference type="InterPro" id="IPR011545">
    <property type="entry name" value="DEAD/DEAH_box_helicase_dom"/>
</dbReference>
<reference evidence="16" key="2">
    <citation type="submission" date="2013-12" db="EMBL/GenBank/DDBJ databases">
        <title>Evolution of pathogenesis and genome organization in the Tremellales.</title>
        <authorList>
            <person name="Cuomo C."/>
            <person name="Litvintseva A."/>
            <person name="Heitman J."/>
            <person name="Chen Y."/>
            <person name="Sun S."/>
            <person name="Springer D."/>
            <person name="Dromer F."/>
            <person name="Young S."/>
            <person name="Zeng Q."/>
            <person name="Chapman S."/>
            <person name="Gujja S."/>
            <person name="Saif S."/>
            <person name="Birren B."/>
        </authorList>
    </citation>
    <scope>NUCLEOTIDE SEQUENCE [LARGE SCALE GENOMIC DNA]</scope>
    <source>
        <strain evidence="16">BCC8398</strain>
    </source>
</reference>
<dbReference type="SMART" id="SM00490">
    <property type="entry name" value="HELICc"/>
    <property type="match status" value="1"/>
</dbReference>
<dbReference type="GO" id="GO:0003723">
    <property type="term" value="F:RNA binding"/>
    <property type="evidence" value="ECO:0007669"/>
    <property type="project" value="UniProtKB-KW"/>
</dbReference>
<dbReference type="InterPro" id="IPR000629">
    <property type="entry name" value="RNA-helicase_DEAD-box_CS"/>
</dbReference>
<dbReference type="PANTHER" id="PTHR47959">
    <property type="entry name" value="ATP-DEPENDENT RNA HELICASE RHLE-RELATED"/>
    <property type="match status" value="1"/>
</dbReference>
<feature type="domain" description="Helicase C-terminal" evidence="13">
    <location>
        <begin position="475"/>
        <end position="617"/>
    </location>
</feature>
<dbReference type="GO" id="GO:0003724">
    <property type="term" value="F:RNA helicase activity"/>
    <property type="evidence" value="ECO:0007669"/>
    <property type="project" value="InterPro"/>
</dbReference>
<keyword evidence="5 10" id="KW-0347">Helicase</keyword>
<dbReference type="InterPro" id="IPR027417">
    <property type="entry name" value="P-loop_NTPase"/>
</dbReference>
<dbReference type="PROSITE" id="PS51194">
    <property type="entry name" value="HELICASE_CTER"/>
    <property type="match status" value="1"/>
</dbReference>
<dbReference type="EMBL" id="KI669494">
    <property type="protein sequence ID" value="OCF36852.1"/>
    <property type="molecule type" value="Genomic_DNA"/>
</dbReference>
<evidence type="ECO:0000256" key="1">
    <source>
        <dbReference type="ARBA" id="ARBA00004123"/>
    </source>
</evidence>
<dbReference type="CDD" id="cd18787">
    <property type="entry name" value="SF2_C_DEAD"/>
    <property type="match status" value="1"/>
</dbReference>
<dbReference type="GO" id="GO:0016787">
    <property type="term" value="F:hydrolase activity"/>
    <property type="evidence" value="ECO:0007669"/>
    <property type="project" value="UniProtKB-KW"/>
</dbReference>
<dbReference type="AlphaFoldDB" id="A0A1B9H0Q3"/>
<comment type="similarity">
    <text evidence="10">Belongs to the DEAD box helicase family.</text>
</comment>
<dbReference type="GO" id="GO:0005829">
    <property type="term" value="C:cytosol"/>
    <property type="evidence" value="ECO:0007669"/>
    <property type="project" value="TreeGrafter"/>
</dbReference>
<evidence type="ECO:0000256" key="8">
    <source>
        <dbReference type="ARBA" id="ARBA00023242"/>
    </source>
</evidence>
<accession>A0A1B9H0Q3</accession>
<feature type="domain" description="DEAD-box RNA helicase Q" evidence="14">
    <location>
        <begin position="186"/>
        <end position="214"/>
    </location>
</feature>
<comment type="subcellular location">
    <subcellularLocation>
        <location evidence="1">Nucleus</location>
    </subcellularLocation>
</comment>
<keyword evidence="16" id="KW-1185">Reference proteome</keyword>
<feature type="compositionally biased region" description="Acidic residues" evidence="11">
    <location>
        <begin position="71"/>
        <end position="89"/>
    </location>
</feature>
<feature type="short sequence motif" description="Q motif" evidence="9">
    <location>
        <begin position="186"/>
        <end position="214"/>
    </location>
</feature>
<dbReference type="OrthoDB" id="10261904at2759"/>
<dbReference type="InterPro" id="IPR014014">
    <property type="entry name" value="RNA_helicase_DEAD_Q_motif"/>
</dbReference>
<keyword evidence="2" id="KW-0690">Ribosome biogenesis</keyword>
<evidence type="ECO:0000256" key="5">
    <source>
        <dbReference type="ARBA" id="ARBA00022806"/>
    </source>
</evidence>
<protein>
    <submittedName>
        <fullName evidence="15">ATP-dependent RNA helicase DBP8</fullName>
    </submittedName>
</protein>
<keyword evidence="8" id="KW-0539">Nucleus</keyword>
<evidence type="ECO:0000256" key="3">
    <source>
        <dbReference type="ARBA" id="ARBA00022741"/>
    </source>
</evidence>
<dbReference type="InterPro" id="IPR050079">
    <property type="entry name" value="DEAD_box_RNA_helicase"/>
</dbReference>
<feature type="compositionally biased region" description="Low complexity" evidence="11">
    <location>
        <begin position="132"/>
        <end position="143"/>
    </location>
</feature>
<dbReference type="GO" id="GO:0010467">
    <property type="term" value="P:gene expression"/>
    <property type="evidence" value="ECO:0007669"/>
    <property type="project" value="UniProtKB-ARBA"/>
</dbReference>
<feature type="compositionally biased region" description="Polar residues" evidence="11">
    <location>
        <begin position="1"/>
        <end position="10"/>
    </location>
</feature>
<evidence type="ECO:0000313" key="15">
    <source>
        <dbReference type="EMBL" id="OCF36852.1"/>
    </source>
</evidence>
<evidence type="ECO:0000256" key="9">
    <source>
        <dbReference type="PROSITE-ProRule" id="PRU00552"/>
    </source>
</evidence>
<organism evidence="15 16">
    <name type="scientific">Kwoniella heveanensis BCC8398</name>
    <dbReference type="NCBI Taxonomy" id="1296120"/>
    <lineage>
        <taxon>Eukaryota</taxon>
        <taxon>Fungi</taxon>
        <taxon>Dikarya</taxon>
        <taxon>Basidiomycota</taxon>
        <taxon>Agaricomycotina</taxon>
        <taxon>Tremellomycetes</taxon>
        <taxon>Tremellales</taxon>
        <taxon>Cryptococcaceae</taxon>
        <taxon>Kwoniella</taxon>
    </lineage>
</organism>
<name>A0A1B9H0Q3_9TREE</name>
<dbReference type="GO" id="GO:0042254">
    <property type="term" value="P:ribosome biogenesis"/>
    <property type="evidence" value="ECO:0007669"/>
    <property type="project" value="UniProtKB-KW"/>
</dbReference>
<dbReference type="GO" id="GO:0005634">
    <property type="term" value="C:nucleus"/>
    <property type="evidence" value="ECO:0007669"/>
    <property type="project" value="UniProtKB-SubCell"/>
</dbReference>
<dbReference type="InterPro" id="IPR001650">
    <property type="entry name" value="Helicase_C-like"/>
</dbReference>
<dbReference type="Gene3D" id="3.40.50.300">
    <property type="entry name" value="P-loop containing nucleotide triphosphate hydrolases"/>
    <property type="match status" value="2"/>
</dbReference>
<dbReference type="SUPFAM" id="SSF52540">
    <property type="entry name" value="P-loop containing nucleoside triphosphate hydrolases"/>
    <property type="match status" value="1"/>
</dbReference>
<dbReference type="CDD" id="cd17955">
    <property type="entry name" value="DEADc_DDX49"/>
    <property type="match status" value="1"/>
</dbReference>
<proteinExistence type="inferred from homology"/>
<keyword evidence="7" id="KW-0694">RNA-binding</keyword>
<dbReference type="GO" id="GO:0005524">
    <property type="term" value="F:ATP binding"/>
    <property type="evidence" value="ECO:0007669"/>
    <property type="project" value="UniProtKB-KW"/>
</dbReference>
<evidence type="ECO:0000256" key="6">
    <source>
        <dbReference type="ARBA" id="ARBA00022840"/>
    </source>
</evidence>
<dbReference type="Pfam" id="PF00271">
    <property type="entry name" value="Helicase_C"/>
    <property type="match status" value="1"/>
</dbReference>
<evidence type="ECO:0000256" key="2">
    <source>
        <dbReference type="ARBA" id="ARBA00022517"/>
    </source>
</evidence>
<sequence length="662" mass="71675">MIANKQSTGKTGRKSLPGNGNRPSDDAESSSASGSGLVLDPTEVMKAMMAAQNGSSSVKGKGREMILSEASELDEGSDSGSEQSDDESEDGRRLGSSSSHPRQNGLKRARSSTLSEASEIEEDDNEEGQDITSSTLAASASSSRINLPSRTAASSTVNRPSTSKTINSQADAIAVFDSNPKPSIETTFASLGLSQPLINALAGINIRKPTEIQSACVGPIMSGRDCIGGAKTGSGKTMAFALPIVERIARDPFGVWAVVLTPTRELAYQLSEQFLVVGKPLGLTTVTIVGGMDMMAQARELEGRPHIIVATPGRLCDLIKSDPMSQGKLGRVRTLVLDEADRLLTPTFAPELAYLFSQIPPKRQTCLFTATVSGAIMDLANKPPAPGKEKPFVYRVESDTMTVSRLKQKYLFIPSQIRDPYLLYLLQHPPEDIDVALRVDPKKEKRRLAEEAAAARGKKGKKLSKSSNRSKQETEGDEDTANVPSTIIFTQRCATAHLLHLLLNSLDIPSVPLHSHLTQPQRLLSLARFRAREVPVLVTTDVGSRGLDIPEVALVINWDCPRRSDDYVHRVGRTARAGRGGVAITVVTERDVELVKMIEEEINVNLEELELPEEEVLEGLNKVSLARRMATMEMHDSGFGERQAINKAKAIKRQRRDAAAKA</sequence>
<feature type="compositionally biased region" description="Polar residues" evidence="11">
    <location>
        <begin position="144"/>
        <end position="165"/>
    </location>
</feature>
<gene>
    <name evidence="15" type="ORF">I316_01449</name>
</gene>
<evidence type="ECO:0000256" key="7">
    <source>
        <dbReference type="ARBA" id="ARBA00022884"/>
    </source>
</evidence>
<dbReference type="InterPro" id="IPR014001">
    <property type="entry name" value="Helicase_ATP-bd"/>
</dbReference>
<dbReference type="STRING" id="1296120.A0A1B9H0Q3"/>
<keyword evidence="3 10" id="KW-0547">Nucleotide-binding</keyword>
<dbReference type="Proteomes" id="UP000092666">
    <property type="component" value="Unassembled WGS sequence"/>
</dbReference>
<dbReference type="PANTHER" id="PTHR47959:SF24">
    <property type="entry name" value="ATP-DEPENDENT RNA HELICASE"/>
    <property type="match status" value="1"/>
</dbReference>
<dbReference type="PROSITE" id="PS51195">
    <property type="entry name" value="Q_MOTIF"/>
    <property type="match status" value="1"/>
</dbReference>
<dbReference type="PROSITE" id="PS51192">
    <property type="entry name" value="HELICASE_ATP_BIND_1"/>
    <property type="match status" value="1"/>
</dbReference>
<evidence type="ECO:0000259" key="12">
    <source>
        <dbReference type="PROSITE" id="PS51192"/>
    </source>
</evidence>
<evidence type="ECO:0000259" key="14">
    <source>
        <dbReference type="PROSITE" id="PS51195"/>
    </source>
</evidence>
<evidence type="ECO:0000313" key="16">
    <source>
        <dbReference type="Proteomes" id="UP000092666"/>
    </source>
</evidence>
<feature type="region of interest" description="Disordered" evidence="11">
    <location>
        <begin position="1"/>
        <end position="165"/>
    </location>
</feature>